<reference evidence="1 2" key="1">
    <citation type="journal article" date="2021" name="ISME Commun">
        <title>Automated analysis of genomic sequences facilitates high-throughput and comprehensive description of bacteria.</title>
        <authorList>
            <person name="Hitch T.C.A."/>
        </authorList>
    </citation>
    <scope>NUCLEOTIDE SEQUENCE [LARGE SCALE GENOMIC DNA]</scope>
    <source>
        <strain evidence="1 2">Sanger_18</strain>
    </source>
</reference>
<dbReference type="RefSeq" id="WP_262575729.1">
    <property type="nucleotide sequence ID" value="NZ_JAOQKJ010000015.1"/>
</dbReference>
<keyword evidence="2" id="KW-1185">Reference proteome</keyword>
<evidence type="ECO:0000313" key="1">
    <source>
        <dbReference type="EMBL" id="MCU6745699.1"/>
    </source>
</evidence>
<proteinExistence type="predicted"/>
<comment type="caution">
    <text evidence="1">The sequence shown here is derived from an EMBL/GenBank/DDBJ whole genome shotgun (WGS) entry which is preliminary data.</text>
</comment>
<gene>
    <name evidence="1" type="ORF">OCV77_14580</name>
</gene>
<organism evidence="1 2">
    <name type="scientific">Suilimivivens aceti</name>
    <dbReference type="NCBI Taxonomy" id="2981774"/>
    <lineage>
        <taxon>Bacteria</taxon>
        <taxon>Bacillati</taxon>
        <taxon>Bacillota</taxon>
        <taxon>Clostridia</taxon>
        <taxon>Lachnospirales</taxon>
        <taxon>Lachnospiraceae</taxon>
        <taxon>Suilimivivens</taxon>
    </lineage>
</organism>
<name>A0ABT2T606_9FIRM</name>
<dbReference type="EMBL" id="JAOQKJ010000015">
    <property type="protein sequence ID" value="MCU6745699.1"/>
    <property type="molecule type" value="Genomic_DNA"/>
</dbReference>
<sequence>MMCLRNGEGYLYTEDEGLEDLETEREEMDADDSEVLEDMVEAPADDFSDEPETEDTDGQEFYAKWTDAYKEAREYLYGTPEMEPDEEAAYEIMKLHR</sequence>
<protein>
    <submittedName>
        <fullName evidence="1">Uncharacterized protein</fullName>
    </submittedName>
</protein>
<dbReference type="Proteomes" id="UP001652432">
    <property type="component" value="Unassembled WGS sequence"/>
</dbReference>
<evidence type="ECO:0000313" key="2">
    <source>
        <dbReference type="Proteomes" id="UP001652432"/>
    </source>
</evidence>
<accession>A0ABT2T606</accession>